<dbReference type="EMBL" id="CP117268">
    <property type="protein sequence ID" value="WFS24980.1"/>
    <property type="molecule type" value="Genomic_DNA"/>
</dbReference>
<accession>A0ABY8IPL6</accession>
<reference evidence="1 2" key="2">
    <citation type="journal article" date="2023" name="MicrobiologyOpen">
        <title>Genomics of the tumorigenes clade of the family Rhizobiaceae and description of Rhizobium rhododendri sp. nov.</title>
        <authorList>
            <person name="Kuzmanovic N."/>
            <person name="diCenzo G.C."/>
            <person name="Bunk B."/>
            <person name="Sproeer C."/>
            <person name="Fruehling A."/>
            <person name="Neumann-Schaal M."/>
            <person name="Overmann J."/>
            <person name="Smalla K."/>
        </authorList>
    </citation>
    <scope>NUCLEOTIDE SEQUENCE [LARGE SCALE GENOMIC DNA]</scope>
    <source>
        <strain evidence="2">rho-6.2</strain>
        <plasmid evidence="1 2">unnamed1</plasmid>
    </source>
</reference>
<keyword evidence="2" id="KW-1185">Reference proteome</keyword>
<proteinExistence type="predicted"/>
<keyword evidence="1" id="KW-0614">Plasmid</keyword>
<evidence type="ECO:0000313" key="2">
    <source>
        <dbReference type="Proteomes" id="UP000318939"/>
    </source>
</evidence>
<dbReference type="Proteomes" id="UP000318939">
    <property type="component" value="Plasmid unnamed1"/>
</dbReference>
<gene>
    <name evidence="1" type="ORF">PR018_22055</name>
</gene>
<sequence>MTINRFEGLAAELNRLAAEIAAINSQPFNVGIDLGAEALISGTVDEPSRMEPTSLSRLDYSLRTRQ</sequence>
<name>A0ABY8IPL6_9HYPH</name>
<dbReference type="RefSeq" id="WP_142831887.1">
    <property type="nucleotide sequence ID" value="NZ_CP117268.1"/>
</dbReference>
<organism evidence="1 2">
    <name type="scientific">Rhizobium rhododendri</name>
    <dbReference type="NCBI Taxonomy" id="2506430"/>
    <lineage>
        <taxon>Bacteria</taxon>
        <taxon>Pseudomonadati</taxon>
        <taxon>Pseudomonadota</taxon>
        <taxon>Alphaproteobacteria</taxon>
        <taxon>Hyphomicrobiales</taxon>
        <taxon>Rhizobiaceae</taxon>
        <taxon>Rhizobium/Agrobacterium group</taxon>
        <taxon>Rhizobium</taxon>
    </lineage>
</organism>
<geneLocation type="plasmid" evidence="1 2">
    <name>unnamed1</name>
</geneLocation>
<protein>
    <submittedName>
        <fullName evidence="1">Uncharacterized protein</fullName>
    </submittedName>
</protein>
<evidence type="ECO:0000313" key="1">
    <source>
        <dbReference type="EMBL" id="WFS24980.1"/>
    </source>
</evidence>
<reference evidence="1 2" key="1">
    <citation type="journal article" date="2019" name="Phytopathology">
        <title>A Novel Group of Rhizobium tumorigenes-Like Agrobacteria Associated with Crown Gall Disease of Rhododendron and Blueberry.</title>
        <authorList>
            <person name="Kuzmanovic N."/>
            <person name="Behrens P."/>
            <person name="Idczak E."/>
            <person name="Wagner S."/>
            <person name="Gotz M."/>
            <person name="Sproer C."/>
            <person name="Bunk B."/>
            <person name="Overmann J."/>
            <person name="Smalla K."/>
        </authorList>
    </citation>
    <scope>NUCLEOTIDE SEQUENCE [LARGE SCALE GENOMIC DNA]</scope>
    <source>
        <strain evidence="2">rho-6.2</strain>
    </source>
</reference>